<keyword evidence="4" id="KW-1185">Reference proteome</keyword>
<comment type="caution">
    <text evidence="3">The sequence shown here is derived from an EMBL/GenBank/DDBJ whole genome shotgun (WGS) entry which is preliminary data.</text>
</comment>
<dbReference type="InterPro" id="IPR036165">
    <property type="entry name" value="YefM-like_sf"/>
</dbReference>
<dbReference type="InterPro" id="IPR051405">
    <property type="entry name" value="phD/YefM_antitoxin"/>
</dbReference>
<dbReference type="InterPro" id="IPR006442">
    <property type="entry name" value="Antitoxin_Phd/YefM"/>
</dbReference>
<evidence type="ECO:0000256" key="1">
    <source>
        <dbReference type="ARBA" id="ARBA00009981"/>
    </source>
</evidence>
<dbReference type="Gene3D" id="3.40.1620.10">
    <property type="entry name" value="YefM-like domain"/>
    <property type="match status" value="1"/>
</dbReference>
<dbReference type="PANTHER" id="PTHR33713">
    <property type="entry name" value="ANTITOXIN YAFN-RELATED"/>
    <property type="match status" value="1"/>
</dbReference>
<evidence type="ECO:0000313" key="4">
    <source>
        <dbReference type="Proteomes" id="UP000298021"/>
    </source>
</evidence>
<accession>A0A4Z0JQJ1</accession>
<dbReference type="Proteomes" id="UP000298021">
    <property type="component" value="Unassembled WGS sequence"/>
</dbReference>
<organism evidence="3 4">
    <name type="scientific">Companilactobacillus suantsaicola</name>
    <dbReference type="NCBI Taxonomy" id="2487723"/>
    <lineage>
        <taxon>Bacteria</taxon>
        <taxon>Bacillati</taxon>
        <taxon>Bacillota</taxon>
        <taxon>Bacilli</taxon>
        <taxon>Lactobacillales</taxon>
        <taxon>Lactobacillaceae</taxon>
        <taxon>Companilactobacillus</taxon>
    </lineage>
</organism>
<dbReference type="OrthoDB" id="2427986at2"/>
<reference evidence="3 4" key="1">
    <citation type="submission" date="2018-10" db="EMBL/GenBank/DDBJ databases">
        <title>Lactobacillus sp. R7 and Lactobacillus sp. R19 isolated from fermented mustard green product of Taiwan.</title>
        <authorList>
            <person name="Lin S.-T."/>
        </authorList>
    </citation>
    <scope>NUCLEOTIDE SEQUENCE [LARGE SCALE GENOMIC DNA]</scope>
    <source>
        <strain evidence="3 4">BCRC 81127</strain>
    </source>
</reference>
<sequence length="97" mass="11116">MQVNIRRNHVMQRMTNPTQARKDFYKIIKSVNENSTPIEINGRTEDDSAVIMSAKDYRSLQETLYLMNDGTLNKVHKAIADDSGETDITNGVDWDKI</sequence>
<gene>
    <name evidence="3" type="ORF">EGT49_02575</name>
</gene>
<name>A0A4Z0JQJ1_9LACO</name>
<evidence type="ECO:0000313" key="3">
    <source>
        <dbReference type="EMBL" id="TGD24653.1"/>
    </source>
</evidence>
<comment type="similarity">
    <text evidence="1 2">Belongs to the phD/YefM antitoxin family.</text>
</comment>
<protein>
    <recommendedName>
        <fullName evidence="2">Antitoxin</fullName>
    </recommendedName>
</protein>
<dbReference type="AlphaFoldDB" id="A0A4Z0JQJ1"/>
<dbReference type="NCBIfam" id="TIGR01552">
    <property type="entry name" value="phd_fam"/>
    <property type="match status" value="1"/>
</dbReference>
<comment type="function">
    <text evidence="2">Antitoxin component of a type II toxin-antitoxin (TA) system.</text>
</comment>
<dbReference type="Pfam" id="PF02604">
    <property type="entry name" value="PhdYeFM_antitox"/>
    <property type="match status" value="1"/>
</dbReference>
<dbReference type="EMBL" id="RKLY01000004">
    <property type="protein sequence ID" value="TGD24653.1"/>
    <property type="molecule type" value="Genomic_DNA"/>
</dbReference>
<dbReference type="SUPFAM" id="SSF143120">
    <property type="entry name" value="YefM-like"/>
    <property type="match status" value="1"/>
</dbReference>
<evidence type="ECO:0000256" key="2">
    <source>
        <dbReference type="RuleBase" id="RU362080"/>
    </source>
</evidence>
<dbReference type="PANTHER" id="PTHR33713:SF6">
    <property type="entry name" value="ANTITOXIN YEFM"/>
    <property type="match status" value="1"/>
</dbReference>
<proteinExistence type="inferred from homology"/>